<dbReference type="EMBL" id="JBBYHR010000008">
    <property type="protein sequence ID" value="MEL1245493.1"/>
    <property type="molecule type" value="Genomic_DNA"/>
</dbReference>
<organism evidence="1 2">
    <name type="scientific">Flavobacterium arundinis</name>
    <dbReference type="NCBI Taxonomy" id="3139143"/>
    <lineage>
        <taxon>Bacteria</taxon>
        <taxon>Pseudomonadati</taxon>
        <taxon>Bacteroidota</taxon>
        <taxon>Flavobacteriia</taxon>
        <taxon>Flavobacteriales</taxon>
        <taxon>Flavobacteriaceae</taxon>
        <taxon>Flavobacterium</taxon>
    </lineage>
</organism>
<accession>A0ABU9HZB4</accession>
<name>A0ABU9HZB4_9FLAO</name>
<evidence type="ECO:0000313" key="1">
    <source>
        <dbReference type="EMBL" id="MEL1245493.1"/>
    </source>
</evidence>
<dbReference type="RefSeq" id="WP_341697791.1">
    <property type="nucleotide sequence ID" value="NZ_JBBYHR010000008.1"/>
</dbReference>
<keyword evidence="2" id="KW-1185">Reference proteome</keyword>
<sequence>MSENLFLEWKTKQTLSWYQAYNNSKHDRLNNFEDANLKSLIDAYSALCILLSSQFRHVDFQPGPDNLQAEGYCYFGGGFGIGGYLIVDYPDNWSEEEMYNFDWSKLKKEEDRFDKIDYNKI</sequence>
<evidence type="ECO:0000313" key="2">
    <source>
        <dbReference type="Proteomes" id="UP001464555"/>
    </source>
</evidence>
<protein>
    <submittedName>
        <fullName evidence="1">Uncharacterized protein</fullName>
    </submittedName>
</protein>
<gene>
    <name evidence="1" type="ORF">AAEO56_14560</name>
</gene>
<comment type="caution">
    <text evidence="1">The sequence shown here is derived from an EMBL/GenBank/DDBJ whole genome shotgun (WGS) entry which is preliminary data.</text>
</comment>
<reference evidence="1 2" key="1">
    <citation type="submission" date="2024-04" db="EMBL/GenBank/DDBJ databases">
        <title>Flavobacterium sp. DGU11 16S ribosomal RNA gene Genome sequencing and assembly.</title>
        <authorList>
            <person name="Park S."/>
        </authorList>
    </citation>
    <scope>NUCLEOTIDE SEQUENCE [LARGE SCALE GENOMIC DNA]</scope>
    <source>
        <strain evidence="1 2">DGU11</strain>
    </source>
</reference>
<proteinExistence type="predicted"/>
<dbReference type="Proteomes" id="UP001464555">
    <property type="component" value="Unassembled WGS sequence"/>
</dbReference>